<proteinExistence type="predicted"/>
<gene>
    <name evidence="1" type="ORF">H8876_01120</name>
</gene>
<evidence type="ECO:0000313" key="2">
    <source>
        <dbReference type="Proteomes" id="UP000644115"/>
    </source>
</evidence>
<sequence>MKTEQIRLIQDTYTVPAEVGGYLVTCPGCGARINLYDMYHGFCPWCESSMKKHRDRMIRILRTLDYRIDQSESKNVIVPAGYLPVQQLQHWLEHSGEISGGRDARKIVEIKELHEGDKHLRALCAVCLGGAYEKALQDRDPEKAKSILQGLATAEEEKFIKFSLHKAIDLLAGEWPRKVKLLQQARDQISEVFRSEYVLEVLQRLDSEV</sequence>
<dbReference type="Proteomes" id="UP000644115">
    <property type="component" value="Unassembled WGS sequence"/>
</dbReference>
<protein>
    <submittedName>
        <fullName evidence="1">Uncharacterized protein</fullName>
    </submittedName>
</protein>
<organism evidence="1 2">
    <name type="scientific">Lentihominibacter faecis</name>
    <dbReference type="NCBI Taxonomy" id="2764712"/>
    <lineage>
        <taxon>Bacteria</taxon>
        <taxon>Bacillati</taxon>
        <taxon>Bacillota</taxon>
        <taxon>Clostridia</taxon>
        <taxon>Peptostreptococcales</taxon>
        <taxon>Anaerovoracaceae</taxon>
        <taxon>Lentihominibacter</taxon>
    </lineage>
</organism>
<name>A0A923NAS9_9FIRM</name>
<comment type="caution">
    <text evidence="1">The sequence shown here is derived from an EMBL/GenBank/DDBJ whole genome shotgun (WGS) entry which is preliminary data.</text>
</comment>
<reference evidence="1" key="1">
    <citation type="submission" date="2020-08" db="EMBL/GenBank/DDBJ databases">
        <authorList>
            <person name="Liu C."/>
            <person name="Sun Q."/>
        </authorList>
    </citation>
    <scope>NUCLEOTIDE SEQUENCE</scope>
    <source>
        <strain evidence="1">BX16</strain>
    </source>
</reference>
<dbReference type="EMBL" id="JACRWC010000023">
    <property type="protein sequence ID" value="MBC5998623.1"/>
    <property type="molecule type" value="Genomic_DNA"/>
</dbReference>
<dbReference type="RefSeq" id="WP_249286185.1">
    <property type="nucleotide sequence ID" value="NZ_JACRWC010000023.1"/>
</dbReference>
<dbReference type="AlphaFoldDB" id="A0A923NAS9"/>
<accession>A0A923NAS9</accession>
<keyword evidence="2" id="KW-1185">Reference proteome</keyword>
<evidence type="ECO:0000313" key="1">
    <source>
        <dbReference type="EMBL" id="MBC5998623.1"/>
    </source>
</evidence>